<sequence length="304" mass="32912">MPALVAEPGMPIWLDLATTDIEKAKAFYGPLLGWEFEDSAVDDGSDETAAMDEGIPAAASEDGESAATASRPSYTVAKRSGMPVAGIAQIPPENTSIWSLMVYTPELANAHEKAVKAGATSVLEPRHLDDQRGDMSVLVDPSGATVGLKKPAGEQAFFAAGEPGTPVWHELLIGKNWDETVKFYHELCGWDIKQVSATEDFHYAVGEWESNPLVGLWDTSSLPETPSLWTLYMGVNSVDEALEKVQNLGGTIIRPAWNSDFGRVATIQDPTGAVLNISEVDDYTPEMDEVHEPDLFAPEEFTPF</sequence>
<reference evidence="1 2" key="1">
    <citation type="submission" date="2019-12" db="EMBL/GenBank/DDBJ databases">
        <title>Corynebacterium sp. nov., isolated from feces of the Anser Albifrons in China.</title>
        <authorList>
            <person name="Liu Q."/>
        </authorList>
    </citation>
    <scope>NUCLEOTIDE SEQUENCE [LARGE SCALE GENOMIC DNA]</scope>
    <source>
        <strain evidence="1 2">23H37-10</strain>
    </source>
</reference>
<dbReference type="Gene3D" id="3.10.180.10">
    <property type="entry name" value="2,3-Dihydroxybiphenyl 1,2-Dioxygenase, domain 1"/>
    <property type="match status" value="2"/>
</dbReference>
<dbReference type="SUPFAM" id="SSF54593">
    <property type="entry name" value="Glyoxalase/Bleomycin resistance protein/Dihydroxybiphenyl dioxygenase"/>
    <property type="match status" value="2"/>
</dbReference>
<dbReference type="KEGG" id="cans:GP473_00390"/>
<protein>
    <submittedName>
        <fullName evidence="1">VOC family protein</fullName>
    </submittedName>
</protein>
<evidence type="ECO:0000313" key="2">
    <source>
        <dbReference type="Proteomes" id="UP000515275"/>
    </source>
</evidence>
<dbReference type="InterPro" id="IPR052164">
    <property type="entry name" value="Anthracycline_SecMetBiosynth"/>
</dbReference>
<organism evidence="1 2">
    <name type="scientific">Corynebacterium anserum</name>
    <dbReference type="NCBI Taxonomy" id="2684406"/>
    <lineage>
        <taxon>Bacteria</taxon>
        <taxon>Bacillati</taxon>
        <taxon>Actinomycetota</taxon>
        <taxon>Actinomycetes</taxon>
        <taxon>Mycobacteriales</taxon>
        <taxon>Corynebacteriaceae</taxon>
        <taxon>Corynebacterium</taxon>
    </lineage>
</organism>
<dbReference type="RefSeq" id="WP_185770641.1">
    <property type="nucleotide sequence ID" value="NZ_CP046883.1"/>
</dbReference>
<accession>A0A7G7YLJ4</accession>
<dbReference type="EMBL" id="CP046883">
    <property type="protein sequence ID" value="QNH95364.1"/>
    <property type="molecule type" value="Genomic_DNA"/>
</dbReference>
<keyword evidence="2" id="KW-1185">Reference proteome</keyword>
<dbReference type="Proteomes" id="UP000515275">
    <property type="component" value="Chromosome"/>
</dbReference>
<dbReference type="InterPro" id="IPR004360">
    <property type="entry name" value="Glyas_Fos-R_dOase_dom"/>
</dbReference>
<dbReference type="PANTHER" id="PTHR33993:SF10">
    <property type="entry name" value="CONSERVED PROTEIN"/>
    <property type="match status" value="1"/>
</dbReference>
<dbReference type="InterPro" id="IPR037523">
    <property type="entry name" value="VOC_core"/>
</dbReference>
<dbReference type="Pfam" id="PF18029">
    <property type="entry name" value="Glyoxalase_6"/>
    <property type="match status" value="1"/>
</dbReference>
<dbReference type="AlphaFoldDB" id="A0A7G7YLJ4"/>
<dbReference type="PANTHER" id="PTHR33993">
    <property type="entry name" value="GLYOXALASE-RELATED"/>
    <property type="match status" value="1"/>
</dbReference>
<dbReference type="Pfam" id="PF00903">
    <property type="entry name" value="Glyoxalase"/>
    <property type="match status" value="1"/>
</dbReference>
<evidence type="ECO:0000313" key="1">
    <source>
        <dbReference type="EMBL" id="QNH95364.1"/>
    </source>
</evidence>
<dbReference type="PROSITE" id="PS51819">
    <property type="entry name" value="VOC"/>
    <property type="match status" value="1"/>
</dbReference>
<gene>
    <name evidence="1" type="ORF">GP473_00390</name>
</gene>
<dbReference type="InterPro" id="IPR029068">
    <property type="entry name" value="Glyas_Bleomycin-R_OHBP_Dase"/>
</dbReference>
<dbReference type="InterPro" id="IPR041581">
    <property type="entry name" value="Glyoxalase_6"/>
</dbReference>
<name>A0A7G7YLJ4_9CORY</name>
<proteinExistence type="predicted"/>